<evidence type="ECO:0000313" key="3">
    <source>
        <dbReference type="Proteomes" id="UP000800235"/>
    </source>
</evidence>
<dbReference type="Proteomes" id="UP000800235">
    <property type="component" value="Unassembled WGS sequence"/>
</dbReference>
<evidence type="ECO:0000256" key="1">
    <source>
        <dbReference type="SAM" id="SignalP"/>
    </source>
</evidence>
<proteinExistence type="predicted"/>
<comment type="caution">
    <text evidence="2">The sequence shown here is derived from an EMBL/GenBank/DDBJ whole genome shotgun (WGS) entry which is preliminary data.</text>
</comment>
<sequence>MLSFKSLPILVTSLAVLASAAPTTEIGQGWVITEGTGFPQSDTLMKRAPGGVYICTDVNWKGTCGYKVQPLNTCIGLDFPWWQSISSFGPDQGTKCDLYHGYSCDDWIATGVGAPGYADLRTFANANDRIGSFICRT</sequence>
<protein>
    <submittedName>
        <fullName evidence="2">Uncharacterized protein</fullName>
    </submittedName>
</protein>
<keyword evidence="3" id="KW-1185">Reference proteome</keyword>
<evidence type="ECO:0000313" key="2">
    <source>
        <dbReference type="EMBL" id="KAF2430669.1"/>
    </source>
</evidence>
<reference evidence="2" key="1">
    <citation type="journal article" date="2020" name="Stud. Mycol.">
        <title>101 Dothideomycetes genomes: a test case for predicting lifestyles and emergence of pathogens.</title>
        <authorList>
            <person name="Haridas S."/>
            <person name="Albert R."/>
            <person name="Binder M."/>
            <person name="Bloem J."/>
            <person name="Labutti K."/>
            <person name="Salamov A."/>
            <person name="Andreopoulos B."/>
            <person name="Baker S."/>
            <person name="Barry K."/>
            <person name="Bills G."/>
            <person name="Bluhm B."/>
            <person name="Cannon C."/>
            <person name="Castanera R."/>
            <person name="Culley D."/>
            <person name="Daum C."/>
            <person name="Ezra D."/>
            <person name="Gonzalez J."/>
            <person name="Henrissat B."/>
            <person name="Kuo A."/>
            <person name="Liang C."/>
            <person name="Lipzen A."/>
            <person name="Lutzoni F."/>
            <person name="Magnuson J."/>
            <person name="Mondo S."/>
            <person name="Nolan M."/>
            <person name="Ohm R."/>
            <person name="Pangilinan J."/>
            <person name="Park H.-J."/>
            <person name="Ramirez L."/>
            <person name="Alfaro M."/>
            <person name="Sun H."/>
            <person name="Tritt A."/>
            <person name="Yoshinaga Y."/>
            <person name="Zwiers L.-H."/>
            <person name="Turgeon B."/>
            <person name="Goodwin S."/>
            <person name="Spatafora J."/>
            <person name="Crous P."/>
            <person name="Grigoriev I."/>
        </authorList>
    </citation>
    <scope>NUCLEOTIDE SEQUENCE</scope>
    <source>
        <strain evidence="2">CBS 130266</strain>
    </source>
</reference>
<gene>
    <name evidence="2" type="ORF">EJ08DRAFT_697147</name>
</gene>
<accession>A0A9P4TXT0</accession>
<organism evidence="2 3">
    <name type="scientific">Tothia fuscella</name>
    <dbReference type="NCBI Taxonomy" id="1048955"/>
    <lineage>
        <taxon>Eukaryota</taxon>
        <taxon>Fungi</taxon>
        <taxon>Dikarya</taxon>
        <taxon>Ascomycota</taxon>
        <taxon>Pezizomycotina</taxon>
        <taxon>Dothideomycetes</taxon>
        <taxon>Pleosporomycetidae</taxon>
        <taxon>Venturiales</taxon>
        <taxon>Cylindrosympodiaceae</taxon>
        <taxon>Tothia</taxon>
    </lineage>
</organism>
<dbReference type="OrthoDB" id="2910287at2759"/>
<name>A0A9P4TXT0_9PEZI</name>
<dbReference type="EMBL" id="MU007037">
    <property type="protein sequence ID" value="KAF2430669.1"/>
    <property type="molecule type" value="Genomic_DNA"/>
</dbReference>
<dbReference type="AlphaFoldDB" id="A0A9P4TXT0"/>
<feature type="chain" id="PRO_5040319394" evidence="1">
    <location>
        <begin position="21"/>
        <end position="137"/>
    </location>
</feature>
<feature type="signal peptide" evidence="1">
    <location>
        <begin position="1"/>
        <end position="20"/>
    </location>
</feature>
<keyword evidence="1" id="KW-0732">Signal</keyword>